<sequence length="60" mass="7402">MGATTKQQRRFTLLFYNLIREEYYKLSEQKKYTHSYIVATLSEKFFRSERTIENIIFNRV</sequence>
<evidence type="ECO:0000313" key="1">
    <source>
        <dbReference type="EMBL" id="DAD90584.1"/>
    </source>
</evidence>
<proteinExistence type="predicted"/>
<accession>A0A8S5N8K5</accession>
<organism evidence="1">
    <name type="scientific">Myoviridae sp. ctlHW5</name>
    <dbReference type="NCBI Taxonomy" id="2826691"/>
    <lineage>
        <taxon>Viruses</taxon>
        <taxon>Duplodnaviria</taxon>
        <taxon>Heunggongvirae</taxon>
        <taxon>Uroviricota</taxon>
        <taxon>Caudoviricetes</taxon>
    </lineage>
</organism>
<name>A0A8S5N8K5_9CAUD</name>
<reference evidence="1" key="1">
    <citation type="journal article" date="2021" name="Proc. Natl. Acad. Sci. U.S.A.">
        <title>A Catalog of Tens of Thousands of Viruses from Human Metagenomes Reveals Hidden Associations with Chronic Diseases.</title>
        <authorList>
            <person name="Tisza M.J."/>
            <person name="Buck C.B."/>
        </authorList>
    </citation>
    <scope>NUCLEOTIDE SEQUENCE</scope>
    <source>
        <strain evidence="1">CtlHW5</strain>
    </source>
</reference>
<dbReference type="EMBL" id="BK015089">
    <property type="protein sequence ID" value="DAD90584.1"/>
    <property type="molecule type" value="Genomic_DNA"/>
</dbReference>
<protein>
    <submittedName>
        <fullName evidence="1">Uncharacterized protein</fullName>
    </submittedName>
</protein>